<sequence length="311" mass="33376">MSFNERDMMGGLAKGLRVIETFTADCPRQSIGAVSAASGLDRATARRCLLTLAHHGYADYDGKFFTLTPRILRLGTACLATMPLPQIVQPWLDRLSEEIGESSSVSILDGAEIVYVARAAQQKVMSISLMAGSRLPAYCTSMGRVLLAALPEPDLLALLAGAPFPARTPHTLTNAEALFDEIARVRRDGHAIIDQEVEIGLRSIAVPLLNARGRVVAALNIGLAAAHATVEELPVRFLPHLQRIQGELRGLLRRWSDNGVFARILVGLAAESAEHKTIMIDATYLKAHRTASSLCVKKGGVGARSGEPKAA</sequence>
<dbReference type="InterPro" id="IPR012794">
    <property type="entry name" value="PcaR_PcaU"/>
</dbReference>
<keyword evidence="6" id="KW-1185">Reference proteome</keyword>
<dbReference type="GO" id="GO:0045893">
    <property type="term" value="P:positive regulation of DNA-templated transcription"/>
    <property type="evidence" value="ECO:0007669"/>
    <property type="project" value="InterPro"/>
</dbReference>
<dbReference type="InterPro" id="IPR036388">
    <property type="entry name" value="WH-like_DNA-bd_sf"/>
</dbReference>
<dbReference type="PANTHER" id="PTHR30136:SF34">
    <property type="entry name" value="TRANSCRIPTIONAL REGULATOR"/>
    <property type="match status" value="1"/>
</dbReference>
<gene>
    <name evidence="5" type="primary">PLESTB004045</name>
    <name evidence="5" type="ORF">PLESTB_001954100</name>
</gene>
<dbReference type="AlphaFoldDB" id="A0A9W6FAZ0"/>
<dbReference type="SUPFAM" id="SSF46785">
    <property type="entry name" value="Winged helix' DNA-binding domain"/>
    <property type="match status" value="1"/>
</dbReference>
<keyword evidence="3" id="KW-0804">Transcription</keyword>
<dbReference type="InterPro" id="IPR005471">
    <property type="entry name" value="Tscrpt_reg_IclR_N"/>
</dbReference>
<proteinExistence type="predicted"/>
<dbReference type="GO" id="GO:0045892">
    <property type="term" value="P:negative regulation of DNA-templated transcription"/>
    <property type="evidence" value="ECO:0007669"/>
    <property type="project" value="TreeGrafter"/>
</dbReference>
<dbReference type="SUPFAM" id="SSF55781">
    <property type="entry name" value="GAF domain-like"/>
    <property type="match status" value="1"/>
</dbReference>
<name>A0A9W6FAZ0_9CHLO</name>
<keyword evidence="1" id="KW-0805">Transcription regulation</keyword>
<feature type="domain" description="IclR-ED" evidence="4">
    <location>
        <begin position="70"/>
        <end position="254"/>
    </location>
</feature>
<dbReference type="InterPro" id="IPR050707">
    <property type="entry name" value="HTH_MetabolicPath_Reg"/>
</dbReference>
<keyword evidence="2" id="KW-0238">DNA-binding</keyword>
<evidence type="ECO:0000256" key="3">
    <source>
        <dbReference type="ARBA" id="ARBA00023163"/>
    </source>
</evidence>
<evidence type="ECO:0000313" key="5">
    <source>
        <dbReference type="EMBL" id="GLC62879.1"/>
    </source>
</evidence>
<evidence type="ECO:0000313" key="6">
    <source>
        <dbReference type="Proteomes" id="UP001165080"/>
    </source>
</evidence>
<dbReference type="InterPro" id="IPR014757">
    <property type="entry name" value="Tscrpt_reg_IclR_C"/>
</dbReference>
<evidence type="ECO:0000256" key="2">
    <source>
        <dbReference type="ARBA" id="ARBA00023125"/>
    </source>
</evidence>
<accession>A0A9W6FAZ0</accession>
<dbReference type="SMART" id="SM00346">
    <property type="entry name" value="HTH_ICLR"/>
    <property type="match status" value="1"/>
</dbReference>
<dbReference type="EMBL" id="BRXU01000073">
    <property type="protein sequence ID" value="GLC62879.1"/>
    <property type="molecule type" value="Genomic_DNA"/>
</dbReference>
<dbReference type="GO" id="GO:0046278">
    <property type="term" value="P:3,4-dihydroxybenzoate metabolic process"/>
    <property type="evidence" value="ECO:0007669"/>
    <property type="project" value="InterPro"/>
</dbReference>
<dbReference type="Gene3D" id="3.30.450.40">
    <property type="match status" value="1"/>
</dbReference>
<dbReference type="Pfam" id="PF09339">
    <property type="entry name" value="HTH_IclR"/>
    <property type="match status" value="1"/>
</dbReference>
<dbReference type="Gene3D" id="1.10.10.10">
    <property type="entry name" value="Winged helix-like DNA-binding domain superfamily/Winged helix DNA-binding domain"/>
    <property type="match status" value="1"/>
</dbReference>
<evidence type="ECO:0000256" key="1">
    <source>
        <dbReference type="ARBA" id="ARBA00023015"/>
    </source>
</evidence>
<dbReference type="NCBIfam" id="TIGR02431">
    <property type="entry name" value="pcaR_pcaU"/>
    <property type="match status" value="1"/>
</dbReference>
<evidence type="ECO:0000259" key="4">
    <source>
        <dbReference type="PROSITE" id="PS51078"/>
    </source>
</evidence>
<dbReference type="PANTHER" id="PTHR30136">
    <property type="entry name" value="HELIX-TURN-HELIX TRANSCRIPTIONAL REGULATOR, ICLR FAMILY"/>
    <property type="match status" value="1"/>
</dbReference>
<dbReference type="GO" id="GO:0003700">
    <property type="term" value="F:DNA-binding transcription factor activity"/>
    <property type="evidence" value="ECO:0007669"/>
    <property type="project" value="TreeGrafter"/>
</dbReference>
<reference evidence="5 6" key="1">
    <citation type="journal article" date="2023" name="Commun. Biol.">
        <title>Reorganization of the ancestral sex-determining regions during the evolution of trioecy in Pleodorina starrii.</title>
        <authorList>
            <person name="Takahashi K."/>
            <person name="Suzuki S."/>
            <person name="Kawai-Toyooka H."/>
            <person name="Yamamoto K."/>
            <person name="Hamaji T."/>
            <person name="Ootsuki R."/>
            <person name="Yamaguchi H."/>
            <person name="Kawachi M."/>
            <person name="Higashiyama T."/>
            <person name="Nozaki H."/>
        </authorList>
    </citation>
    <scope>NUCLEOTIDE SEQUENCE [LARGE SCALE GENOMIC DNA]</scope>
    <source>
        <strain evidence="5 6">NIES-4479</strain>
    </source>
</reference>
<dbReference type="GO" id="GO:0003677">
    <property type="term" value="F:DNA binding"/>
    <property type="evidence" value="ECO:0007669"/>
    <property type="project" value="UniProtKB-KW"/>
</dbReference>
<dbReference type="Proteomes" id="UP001165080">
    <property type="component" value="Unassembled WGS sequence"/>
</dbReference>
<comment type="caution">
    <text evidence="5">The sequence shown here is derived from an EMBL/GenBank/DDBJ whole genome shotgun (WGS) entry which is preliminary data.</text>
</comment>
<dbReference type="PROSITE" id="PS51078">
    <property type="entry name" value="ICLR_ED"/>
    <property type="match status" value="1"/>
</dbReference>
<dbReference type="InterPro" id="IPR036390">
    <property type="entry name" value="WH_DNA-bd_sf"/>
</dbReference>
<organism evidence="5 6">
    <name type="scientific">Pleodorina starrii</name>
    <dbReference type="NCBI Taxonomy" id="330485"/>
    <lineage>
        <taxon>Eukaryota</taxon>
        <taxon>Viridiplantae</taxon>
        <taxon>Chlorophyta</taxon>
        <taxon>core chlorophytes</taxon>
        <taxon>Chlorophyceae</taxon>
        <taxon>CS clade</taxon>
        <taxon>Chlamydomonadales</taxon>
        <taxon>Volvocaceae</taxon>
        <taxon>Pleodorina</taxon>
    </lineage>
</organism>
<dbReference type="Pfam" id="PF01614">
    <property type="entry name" value="IclR_C"/>
    <property type="match status" value="1"/>
</dbReference>
<protein>
    <recommendedName>
        <fullName evidence="4">IclR-ED domain-containing protein</fullName>
    </recommendedName>
</protein>
<dbReference type="InterPro" id="IPR029016">
    <property type="entry name" value="GAF-like_dom_sf"/>
</dbReference>